<feature type="chain" id="PRO_5042931539" description="feruloyl esterase" evidence="10">
    <location>
        <begin position="21"/>
        <end position="320"/>
    </location>
</feature>
<keyword evidence="7" id="KW-0119">Carbohydrate metabolism</keyword>
<evidence type="ECO:0000256" key="1">
    <source>
        <dbReference type="ARBA" id="ARBA00004613"/>
    </source>
</evidence>
<keyword evidence="4" id="KW-0858">Xylan degradation</keyword>
<dbReference type="InterPro" id="IPR029058">
    <property type="entry name" value="AB_hydrolase_fold"/>
</dbReference>
<evidence type="ECO:0000256" key="6">
    <source>
        <dbReference type="ARBA" id="ARBA00022801"/>
    </source>
</evidence>
<dbReference type="PANTHER" id="PTHR38050">
    <property type="match status" value="1"/>
</dbReference>
<protein>
    <recommendedName>
        <fullName evidence="2">feruloyl esterase</fullName>
        <ecNumber evidence="2">3.1.1.73</ecNumber>
    </recommendedName>
</protein>
<dbReference type="InterPro" id="IPR043595">
    <property type="entry name" value="FaeB/C/D"/>
</dbReference>
<reference evidence="12" key="1">
    <citation type="journal article" date="2023" name="Mol. Phylogenet. Evol.">
        <title>Genome-scale phylogeny and comparative genomics of the fungal order Sordariales.</title>
        <authorList>
            <person name="Hensen N."/>
            <person name="Bonometti L."/>
            <person name="Westerberg I."/>
            <person name="Brannstrom I.O."/>
            <person name="Guillou S."/>
            <person name="Cros-Aarteil S."/>
            <person name="Calhoun S."/>
            <person name="Haridas S."/>
            <person name="Kuo A."/>
            <person name="Mondo S."/>
            <person name="Pangilinan J."/>
            <person name="Riley R."/>
            <person name="LaButti K."/>
            <person name="Andreopoulos B."/>
            <person name="Lipzen A."/>
            <person name="Chen C."/>
            <person name="Yan M."/>
            <person name="Daum C."/>
            <person name="Ng V."/>
            <person name="Clum A."/>
            <person name="Steindorff A."/>
            <person name="Ohm R.A."/>
            <person name="Martin F."/>
            <person name="Silar P."/>
            <person name="Natvig D.O."/>
            <person name="Lalanne C."/>
            <person name="Gautier V."/>
            <person name="Ament-Velasquez S.L."/>
            <person name="Kruys A."/>
            <person name="Hutchinson M.I."/>
            <person name="Powell A.J."/>
            <person name="Barry K."/>
            <person name="Miller A.N."/>
            <person name="Grigoriev I.V."/>
            <person name="Debuchy R."/>
            <person name="Gladieux P."/>
            <person name="Hiltunen Thoren M."/>
            <person name="Johannesson H."/>
        </authorList>
    </citation>
    <scope>NUCLEOTIDE SEQUENCE [LARGE SCALE GENOMIC DNA]</scope>
    <source>
        <strain evidence="12">CBS 284.82</strain>
    </source>
</reference>
<gene>
    <name evidence="11" type="ORF">C8A01DRAFT_48814</name>
</gene>
<dbReference type="EC" id="3.1.1.73" evidence="2"/>
<accession>A0AAN6PAQ7</accession>
<keyword evidence="8" id="KW-0624">Polysaccharide degradation</keyword>
<comment type="caution">
    <text evidence="11">The sequence shown here is derived from an EMBL/GenBank/DDBJ whole genome shotgun (WGS) entry which is preliminary data.</text>
</comment>
<dbReference type="GO" id="GO:0045493">
    <property type="term" value="P:xylan catabolic process"/>
    <property type="evidence" value="ECO:0007669"/>
    <property type="project" value="UniProtKB-KW"/>
</dbReference>
<keyword evidence="12" id="KW-1185">Reference proteome</keyword>
<keyword evidence="3" id="KW-0964">Secreted</keyword>
<proteinExistence type="predicted"/>
<dbReference type="Gene3D" id="3.40.50.1820">
    <property type="entry name" value="alpha/beta hydrolase"/>
    <property type="match status" value="1"/>
</dbReference>
<dbReference type="SUPFAM" id="SSF53474">
    <property type="entry name" value="alpha/beta-Hydrolases"/>
    <property type="match status" value="1"/>
</dbReference>
<comment type="subcellular location">
    <subcellularLocation>
        <location evidence="1">Secreted</location>
    </subcellularLocation>
</comment>
<dbReference type="EMBL" id="MU854461">
    <property type="protein sequence ID" value="KAK4034929.1"/>
    <property type="molecule type" value="Genomic_DNA"/>
</dbReference>
<feature type="signal peptide" evidence="10">
    <location>
        <begin position="1"/>
        <end position="20"/>
    </location>
</feature>
<sequence length="320" mass="33621">MARRVLIAGLVAALTAVAAACTPDTSGITTGKLMNETLSSGRSYLLFVPSSYSTRSSPAPLILSYHGGNRNASQQAALDLLTSTFFNVEYVVAYPQGINDRWQGVPGVTTNDTAFTASILSALSSKLCLDSSRIFATGKSDGAGFVGDVLACDAVLSRRVAAVAPVSGAFYAPNNTDRGAGCDPYTVVNACNTNSRVDIPVIEFHGGNDTTIPYGGGVRRRACLPYVPHWVQIWAGRDGLGTANSSYNLTADATVYQFGAGAEGGVVTHVFDGGSVGHSWPATIWNDDNEHNGDGPASFNASSVIVEFFQTWSSRGRRAF</sequence>
<keyword evidence="5 10" id="KW-0732">Signal</keyword>
<comment type="catalytic activity">
    <reaction evidence="9">
        <text>feruloyl-polysaccharide + H2O = ferulate + polysaccharide.</text>
        <dbReference type="EC" id="3.1.1.73"/>
    </reaction>
</comment>
<evidence type="ECO:0000256" key="9">
    <source>
        <dbReference type="ARBA" id="ARBA00034075"/>
    </source>
</evidence>
<evidence type="ECO:0000256" key="5">
    <source>
        <dbReference type="ARBA" id="ARBA00022729"/>
    </source>
</evidence>
<evidence type="ECO:0000256" key="10">
    <source>
        <dbReference type="SAM" id="SignalP"/>
    </source>
</evidence>
<dbReference type="GO" id="GO:0005576">
    <property type="term" value="C:extracellular region"/>
    <property type="evidence" value="ECO:0007669"/>
    <property type="project" value="UniProtKB-SubCell"/>
</dbReference>
<dbReference type="PROSITE" id="PS51257">
    <property type="entry name" value="PROKAR_LIPOPROTEIN"/>
    <property type="match status" value="1"/>
</dbReference>
<dbReference type="AlphaFoldDB" id="A0AAN6PAQ7"/>
<keyword evidence="6" id="KW-0378">Hydrolase</keyword>
<evidence type="ECO:0000256" key="7">
    <source>
        <dbReference type="ARBA" id="ARBA00023277"/>
    </source>
</evidence>
<evidence type="ECO:0000256" key="8">
    <source>
        <dbReference type="ARBA" id="ARBA00023326"/>
    </source>
</evidence>
<organism evidence="11 12">
    <name type="scientific">Parachaetomium inaequale</name>
    <dbReference type="NCBI Taxonomy" id="2588326"/>
    <lineage>
        <taxon>Eukaryota</taxon>
        <taxon>Fungi</taxon>
        <taxon>Dikarya</taxon>
        <taxon>Ascomycota</taxon>
        <taxon>Pezizomycotina</taxon>
        <taxon>Sordariomycetes</taxon>
        <taxon>Sordariomycetidae</taxon>
        <taxon>Sordariales</taxon>
        <taxon>Chaetomiaceae</taxon>
        <taxon>Parachaetomium</taxon>
    </lineage>
</organism>
<evidence type="ECO:0000313" key="12">
    <source>
        <dbReference type="Proteomes" id="UP001303115"/>
    </source>
</evidence>
<dbReference type="GO" id="GO:0030600">
    <property type="term" value="F:feruloyl esterase activity"/>
    <property type="evidence" value="ECO:0007669"/>
    <property type="project" value="UniProtKB-EC"/>
</dbReference>
<evidence type="ECO:0000256" key="2">
    <source>
        <dbReference type="ARBA" id="ARBA00013091"/>
    </source>
</evidence>
<dbReference type="PANTHER" id="PTHR38050:SF2">
    <property type="entry name" value="FERULOYL ESTERASE C-RELATED"/>
    <property type="match status" value="1"/>
</dbReference>
<evidence type="ECO:0000256" key="4">
    <source>
        <dbReference type="ARBA" id="ARBA00022651"/>
    </source>
</evidence>
<evidence type="ECO:0000313" key="11">
    <source>
        <dbReference type="EMBL" id="KAK4034929.1"/>
    </source>
</evidence>
<evidence type="ECO:0000256" key="3">
    <source>
        <dbReference type="ARBA" id="ARBA00022525"/>
    </source>
</evidence>
<dbReference type="Proteomes" id="UP001303115">
    <property type="component" value="Unassembled WGS sequence"/>
</dbReference>
<name>A0AAN6PAQ7_9PEZI</name>